<dbReference type="InterPro" id="IPR035093">
    <property type="entry name" value="RelE/ParE_toxin_dom_sf"/>
</dbReference>
<accession>A0A7W6TH92</accession>
<dbReference type="AlphaFoldDB" id="A0A7W6TH92"/>
<dbReference type="EMBL" id="JACIGY010000006">
    <property type="protein sequence ID" value="MBB4413431.1"/>
    <property type="molecule type" value="Genomic_DNA"/>
</dbReference>
<protein>
    <submittedName>
        <fullName evidence="3">Plasmid stabilization system protein ParE</fullName>
    </submittedName>
</protein>
<evidence type="ECO:0000313" key="2">
    <source>
        <dbReference type="EMBL" id="MBB4350537.1"/>
    </source>
</evidence>
<dbReference type="Gene3D" id="3.30.2310.20">
    <property type="entry name" value="RelE-like"/>
    <property type="match status" value="1"/>
</dbReference>
<dbReference type="InterPro" id="IPR007712">
    <property type="entry name" value="RelE/ParE_toxin"/>
</dbReference>
<organism evidence="3 6">
    <name type="scientific">Aliirhizobium cellulosilyticum</name>
    <dbReference type="NCBI Taxonomy" id="393664"/>
    <lineage>
        <taxon>Bacteria</taxon>
        <taxon>Pseudomonadati</taxon>
        <taxon>Pseudomonadota</taxon>
        <taxon>Alphaproteobacteria</taxon>
        <taxon>Hyphomicrobiales</taxon>
        <taxon>Rhizobiaceae</taxon>
        <taxon>Aliirhizobium</taxon>
    </lineage>
</organism>
<keyword evidence="6" id="KW-1185">Reference proteome</keyword>
<dbReference type="Proteomes" id="UP000524535">
    <property type="component" value="Unassembled WGS sequence"/>
</dbReference>
<evidence type="ECO:0000313" key="5">
    <source>
        <dbReference type="Proteomes" id="UP000520770"/>
    </source>
</evidence>
<evidence type="ECO:0000256" key="1">
    <source>
        <dbReference type="ARBA" id="ARBA00022649"/>
    </source>
</evidence>
<dbReference type="Pfam" id="PF05016">
    <property type="entry name" value="ParE_toxin"/>
    <property type="match status" value="1"/>
</dbReference>
<name>A0A7W6TH92_9HYPH</name>
<proteinExistence type="predicted"/>
<dbReference type="Proteomes" id="UP000520770">
    <property type="component" value="Unassembled WGS sequence"/>
</dbReference>
<dbReference type="EMBL" id="JACIGW010000005">
    <property type="protein sequence ID" value="MBB4350537.1"/>
    <property type="molecule type" value="Genomic_DNA"/>
</dbReference>
<comment type="caution">
    <text evidence="3">The sequence shown here is derived from an EMBL/GenBank/DDBJ whole genome shotgun (WGS) entry which is preliminary data.</text>
</comment>
<evidence type="ECO:0000313" key="7">
    <source>
        <dbReference type="Proteomes" id="UP000576087"/>
    </source>
</evidence>
<dbReference type="Proteomes" id="UP000576087">
    <property type="component" value="Unassembled WGS sequence"/>
</dbReference>
<evidence type="ECO:0000313" key="3">
    <source>
        <dbReference type="EMBL" id="MBB4413431.1"/>
    </source>
</evidence>
<keyword evidence="1" id="KW-1277">Toxin-antitoxin system</keyword>
<dbReference type="EMBL" id="JACIHM010000006">
    <property type="protein sequence ID" value="MBB4448064.1"/>
    <property type="molecule type" value="Genomic_DNA"/>
</dbReference>
<sequence length="105" mass="12204">MTTKGGKRAKRLIVSPLARADLRGIRRFIAATSPYYAEEFLTDLTAKIIWIAEADFTGSPRDDISAGLRAFPYRQRYIYYRSYADRIVILRVLHMAQDVKRQDFE</sequence>
<evidence type="ECO:0000313" key="6">
    <source>
        <dbReference type="Proteomes" id="UP000524535"/>
    </source>
</evidence>
<reference evidence="5 6" key="1">
    <citation type="submission" date="2020-08" db="EMBL/GenBank/DDBJ databases">
        <title>Genomic Encyclopedia of Type Strains, Phase IV (KMG-V): Genome sequencing to study the core and pangenomes of soil and plant-associated prokaryotes.</title>
        <authorList>
            <person name="Whitman W."/>
        </authorList>
    </citation>
    <scope>NUCLEOTIDE SEQUENCE [LARGE SCALE GENOMIC DNA]</scope>
    <source>
        <strain evidence="3 6">SEMIA 444</strain>
        <strain evidence="2 5">SEMIA 448</strain>
        <strain evidence="4 7">SEMIA 452</strain>
    </source>
</reference>
<evidence type="ECO:0000313" key="4">
    <source>
        <dbReference type="EMBL" id="MBB4448064.1"/>
    </source>
</evidence>
<gene>
    <name evidence="3" type="ORF">GGE31_003959</name>
    <name evidence="2" type="ORF">GGE33_004302</name>
    <name evidence="4" type="ORF">GGE35_003901</name>
</gene>
<dbReference type="RefSeq" id="WP_148145448.1">
    <property type="nucleotide sequence ID" value="NZ_JACIGW010000005.1"/>
</dbReference>